<dbReference type="EMBL" id="REGN01005836">
    <property type="protein sequence ID" value="RNA11837.1"/>
    <property type="molecule type" value="Genomic_DNA"/>
</dbReference>
<keyword evidence="2" id="KW-1185">Reference proteome</keyword>
<name>A0A3M7QK62_BRAPC</name>
<protein>
    <submittedName>
        <fullName evidence="1">Uncharacterized protein</fullName>
    </submittedName>
</protein>
<organism evidence="1 2">
    <name type="scientific">Brachionus plicatilis</name>
    <name type="common">Marine rotifer</name>
    <name type="synonym">Brachionus muelleri</name>
    <dbReference type="NCBI Taxonomy" id="10195"/>
    <lineage>
        <taxon>Eukaryota</taxon>
        <taxon>Metazoa</taxon>
        <taxon>Spiralia</taxon>
        <taxon>Gnathifera</taxon>
        <taxon>Rotifera</taxon>
        <taxon>Eurotatoria</taxon>
        <taxon>Monogononta</taxon>
        <taxon>Pseudotrocha</taxon>
        <taxon>Ploima</taxon>
        <taxon>Brachionidae</taxon>
        <taxon>Brachionus</taxon>
    </lineage>
</organism>
<accession>A0A3M7QK62</accession>
<reference evidence="1 2" key="1">
    <citation type="journal article" date="2018" name="Sci. Rep.">
        <title>Genomic signatures of local adaptation to the degree of environmental predictability in rotifers.</title>
        <authorList>
            <person name="Franch-Gras L."/>
            <person name="Hahn C."/>
            <person name="Garcia-Roger E.M."/>
            <person name="Carmona M.J."/>
            <person name="Serra M."/>
            <person name="Gomez A."/>
        </authorList>
    </citation>
    <scope>NUCLEOTIDE SEQUENCE [LARGE SCALE GENOMIC DNA]</scope>
    <source>
        <strain evidence="1">HYR1</strain>
    </source>
</reference>
<evidence type="ECO:0000313" key="1">
    <source>
        <dbReference type="EMBL" id="RNA11837.1"/>
    </source>
</evidence>
<evidence type="ECO:0000313" key="2">
    <source>
        <dbReference type="Proteomes" id="UP000276133"/>
    </source>
</evidence>
<dbReference type="AlphaFoldDB" id="A0A3M7QK62"/>
<proteinExistence type="predicted"/>
<comment type="caution">
    <text evidence="1">The sequence shown here is derived from an EMBL/GenBank/DDBJ whole genome shotgun (WGS) entry which is preliminary data.</text>
</comment>
<sequence length="84" mass="9700">MVDTEKGSILKKFLLFIQQTFQFNALMNIYASRLIIFHQIKFNYFTSDQFSGNKFQVRGKVHPSGHLSPLDAGKRISESFSKIL</sequence>
<dbReference type="Proteomes" id="UP000276133">
    <property type="component" value="Unassembled WGS sequence"/>
</dbReference>
<gene>
    <name evidence="1" type="ORF">BpHYR1_013212</name>
</gene>